<sequence length="228" mass="23679">MTQHSDTPAPQVPPREPGSHGQAWSDTSQPASGGGFGGPWPSQVPSGSFPGMPAVGLERPGSIKASFWLMLAAGVLPLLGVPALVSSSIQTLRESFAAAALQTGSDLPPGALEQVEALMVPLIWVSSVVSVGIYVLIAFGIRAGMNWVRIVATVFAGLGIMATVFSFALFAIAGIPLDAAYALYPADPLWYASTLAGSLAFYGSVVAAWLPPSNRYVAARRAAKHGYR</sequence>
<keyword evidence="2" id="KW-1133">Transmembrane helix</keyword>
<keyword evidence="2" id="KW-0472">Membrane</keyword>
<evidence type="ECO:0000256" key="1">
    <source>
        <dbReference type="SAM" id="MobiDB-lite"/>
    </source>
</evidence>
<feature type="transmembrane region" description="Helical" evidence="2">
    <location>
        <begin position="118"/>
        <end position="139"/>
    </location>
</feature>
<accession>A0ABU9X1J9</accession>
<keyword evidence="4" id="KW-1185">Reference proteome</keyword>
<feature type="transmembrane region" description="Helical" evidence="2">
    <location>
        <begin position="189"/>
        <end position="210"/>
    </location>
</feature>
<feature type="region of interest" description="Disordered" evidence="1">
    <location>
        <begin position="1"/>
        <end position="43"/>
    </location>
</feature>
<comment type="caution">
    <text evidence="3">The sequence shown here is derived from an EMBL/GenBank/DDBJ whole genome shotgun (WGS) entry which is preliminary data.</text>
</comment>
<gene>
    <name evidence="3" type="ORF">ABCQ75_12450</name>
</gene>
<reference evidence="3 4" key="1">
    <citation type="submission" date="2024-05" db="EMBL/GenBank/DDBJ databases">
        <title>Sinomonas sp. nov., isolated from a waste landfill.</title>
        <authorList>
            <person name="Zhao Y."/>
        </authorList>
    </citation>
    <scope>NUCLEOTIDE SEQUENCE [LARGE SCALE GENOMIC DNA]</scope>
    <source>
        <strain evidence="3 4">CCTCC AB2014300</strain>
    </source>
</reference>
<feature type="compositionally biased region" description="Polar residues" evidence="1">
    <location>
        <begin position="22"/>
        <end position="31"/>
    </location>
</feature>
<evidence type="ECO:0008006" key="5">
    <source>
        <dbReference type="Google" id="ProtNLM"/>
    </source>
</evidence>
<evidence type="ECO:0000256" key="2">
    <source>
        <dbReference type="SAM" id="Phobius"/>
    </source>
</evidence>
<feature type="transmembrane region" description="Helical" evidence="2">
    <location>
        <begin position="67"/>
        <end position="85"/>
    </location>
</feature>
<evidence type="ECO:0000313" key="4">
    <source>
        <dbReference type="Proteomes" id="UP001422074"/>
    </source>
</evidence>
<dbReference type="RefSeq" id="WP_345885688.1">
    <property type="nucleotide sequence ID" value="NZ_JBDFRB010000011.1"/>
</dbReference>
<dbReference type="Proteomes" id="UP001422074">
    <property type="component" value="Unassembled WGS sequence"/>
</dbReference>
<feature type="transmembrane region" description="Helical" evidence="2">
    <location>
        <begin position="151"/>
        <end position="177"/>
    </location>
</feature>
<name>A0ABU9X1J9_9MICC</name>
<proteinExistence type="predicted"/>
<dbReference type="EMBL" id="JBDFRB010000011">
    <property type="protein sequence ID" value="MEN2745338.1"/>
    <property type="molecule type" value="Genomic_DNA"/>
</dbReference>
<protein>
    <recommendedName>
        <fullName evidence="5">Integral membrane protein</fullName>
    </recommendedName>
</protein>
<keyword evidence="2" id="KW-0812">Transmembrane</keyword>
<organism evidence="3 4">
    <name type="scientific">Sinomonas halotolerans</name>
    <dbReference type="NCBI Taxonomy" id="1644133"/>
    <lineage>
        <taxon>Bacteria</taxon>
        <taxon>Bacillati</taxon>
        <taxon>Actinomycetota</taxon>
        <taxon>Actinomycetes</taxon>
        <taxon>Micrococcales</taxon>
        <taxon>Micrococcaceae</taxon>
        <taxon>Sinomonas</taxon>
    </lineage>
</organism>
<evidence type="ECO:0000313" key="3">
    <source>
        <dbReference type="EMBL" id="MEN2745338.1"/>
    </source>
</evidence>